<dbReference type="PANTHER" id="PTHR46328:SF27">
    <property type="entry name" value="OS12G0287500 PROTEIN"/>
    <property type="match status" value="1"/>
</dbReference>
<dbReference type="PANTHER" id="PTHR46328">
    <property type="entry name" value="FAR-RED IMPAIRED RESPONSIVE (FAR1) FAMILY PROTEIN-RELATED"/>
    <property type="match status" value="1"/>
</dbReference>
<feature type="domain" description="FAR1" evidence="1">
    <location>
        <begin position="61"/>
        <end position="98"/>
    </location>
</feature>
<comment type="caution">
    <text evidence="2">The sequence shown here is derived from an EMBL/GenBank/DDBJ whole genome shotgun (WGS) entry which is preliminary data.</text>
</comment>
<dbReference type="STRING" id="4072.A0A2G3AGI3"/>
<keyword evidence="3" id="KW-1185">Reference proteome</keyword>
<dbReference type="AlphaFoldDB" id="A0A2G3AGI3"/>
<reference evidence="2 3" key="1">
    <citation type="journal article" date="2014" name="Nat. Genet.">
        <title>Genome sequence of the hot pepper provides insights into the evolution of pungency in Capsicum species.</title>
        <authorList>
            <person name="Kim S."/>
            <person name="Park M."/>
            <person name="Yeom S.I."/>
            <person name="Kim Y.M."/>
            <person name="Lee J.M."/>
            <person name="Lee H.A."/>
            <person name="Seo E."/>
            <person name="Choi J."/>
            <person name="Cheong K."/>
            <person name="Kim K.T."/>
            <person name="Jung K."/>
            <person name="Lee G.W."/>
            <person name="Oh S.K."/>
            <person name="Bae C."/>
            <person name="Kim S.B."/>
            <person name="Lee H.Y."/>
            <person name="Kim S.Y."/>
            <person name="Kim M.S."/>
            <person name="Kang B.C."/>
            <person name="Jo Y.D."/>
            <person name="Yang H.B."/>
            <person name="Jeong H.J."/>
            <person name="Kang W.H."/>
            <person name="Kwon J.K."/>
            <person name="Shin C."/>
            <person name="Lim J.Y."/>
            <person name="Park J.H."/>
            <person name="Huh J.H."/>
            <person name="Kim J.S."/>
            <person name="Kim B.D."/>
            <person name="Cohen O."/>
            <person name="Paran I."/>
            <person name="Suh M.C."/>
            <person name="Lee S.B."/>
            <person name="Kim Y.K."/>
            <person name="Shin Y."/>
            <person name="Noh S.J."/>
            <person name="Park J."/>
            <person name="Seo Y.S."/>
            <person name="Kwon S.Y."/>
            <person name="Kim H.A."/>
            <person name="Park J.M."/>
            <person name="Kim H.J."/>
            <person name="Choi S.B."/>
            <person name="Bosland P.W."/>
            <person name="Reeves G."/>
            <person name="Jo S.H."/>
            <person name="Lee B.W."/>
            <person name="Cho H.T."/>
            <person name="Choi H.S."/>
            <person name="Lee M.S."/>
            <person name="Yu Y."/>
            <person name="Do Choi Y."/>
            <person name="Park B.S."/>
            <person name="van Deynze A."/>
            <person name="Ashrafi H."/>
            <person name="Hill T."/>
            <person name="Kim W.T."/>
            <person name="Pai H.S."/>
            <person name="Ahn H.K."/>
            <person name="Yeam I."/>
            <person name="Giovannoni J.J."/>
            <person name="Rose J.K."/>
            <person name="Sorensen I."/>
            <person name="Lee S.J."/>
            <person name="Kim R.W."/>
            <person name="Choi I.Y."/>
            <person name="Choi B.S."/>
            <person name="Lim J.S."/>
            <person name="Lee Y.H."/>
            <person name="Choi D."/>
        </authorList>
    </citation>
    <scope>NUCLEOTIDE SEQUENCE [LARGE SCALE GENOMIC DNA]</scope>
    <source>
        <strain evidence="3">cv. CM334</strain>
    </source>
</reference>
<evidence type="ECO:0000259" key="1">
    <source>
        <dbReference type="Pfam" id="PF03101"/>
    </source>
</evidence>
<organism evidence="2 3">
    <name type="scientific">Capsicum annuum</name>
    <name type="common">Capsicum pepper</name>
    <dbReference type="NCBI Taxonomy" id="4072"/>
    <lineage>
        <taxon>Eukaryota</taxon>
        <taxon>Viridiplantae</taxon>
        <taxon>Streptophyta</taxon>
        <taxon>Embryophyta</taxon>
        <taxon>Tracheophyta</taxon>
        <taxon>Spermatophyta</taxon>
        <taxon>Magnoliopsida</taxon>
        <taxon>eudicotyledons</taxon>
        <taxon>Gunneridae</taxon>
        <taxon>Pentapetalae</taxon>
        <taxon>asterids</taxon>
        <taxon>lamiids</taxon>
        <taxon>Solanales</taxon>
        <taxon>Solanaceae</taxon>
        <taxon>Solanoideae</taxon>
        <taxon>Capsiceae</taxon>
        <taxon>Capsicum</taxon>
    </lineage>
</organism>
<accession>A0A2G3AGI3</accession>
<proteinExistence type="predicted"/>
<evidence type="ECO:0000313" key="2">
    <source>
        <dbReference type="EMBL" id="PHT93352.1"/>
    </source>
</evidence>
<reference evidence="2 3" key="2">
    <citation type="journal article" date="2017" name="Genome Biol.">
        <title>New reference genome sequences of hot pepper reveal the massive evolution of plant disease-resistance genes by retroduplication.</title>
        <authorList>
            <person name="Kim S."/>
            <person name="Park J."/>
            <person name="Yeom S.I."/>
            <person name="Kim Y.M."/>
            <person name="Seo E."/>
            <person name="Kim K.T."/>
            <person name="Kim M.S."/>
            <person name="Lee J.M."/>
            <person name="Cheong K."/>
            <person name="Shin H.S."/>
            <person name="Kim S.B."/>
            <person name="Han K."/>
            <person name="Lee J."/>
            <person name="Park M."/>
            <person name="Lee H.A."/>
            <person name="Lee H.Y."/>
            <person name="Lee Y."/>
            <person name="Oh S."/>
            <person name="Lee J.H."/>
            <person name="Choi E."/>
            <person name="Choi E."/>
            <person name="Lee S.E."/>
            <person name="Jeon J."/>
            <person name="Kim H."/>
            <person name="Choi G."/>
            <person name="Song H."/>
            <person name="Lee J."/>
            <person name="Lee S.C."/>
            <person name="Kwon J.K."/>
            <person name="Lee H.Y."/>
            <person name="Koo N."/>
            <person name="Hong Y."/>
            <person name="Kim R.W."/>
            <person name="Kang W.H."/>
            <person name="Huh J.H."/>
            <person name="Kang B.C."/>
            <person name="Yang T.J."/>
            <person name="Lee Y.H."/>
            <person name="Bennetzen J.L."/>
            <person name="Choi D."/>
        </authorList>
    </citation>
    <scope>NUCLEOTIDE SEQUENCE [LARGE SCALE GENOMIC DNA]</scope>
    <source>
        <strain evidence="3">cv. CM334</strain>
    </source>
</reference>
<sequence length="99" mass="11418">MHHIDDIMMAKEENAEGVGASHEEIENNMNAVVPFTPQFDNEETRVPYIGMEFQSPDIAYKFYLDYADRSGFSVRISRSRTDKSIIDQEFVCSKEGFRS</sequence>
<name>A0A2G3AGI3_CAPAN</name>
<gene>
    <name evidence="2" type="ORF">T459_01234</name>
</gene>
<dbReference type="InterPro" id="IPR004330">
    <property type="entry name" value="FAR1_DNA_bnd_dom"/>
</dbReference>
<dbReference type="Proteomes" id="UP000222542">
    <property type="component" value="Unassembled WGS sequence"/>
</dbReference>
<dbReference type="Gramene" id="PHT93352">
    <property type="protein sequence ID" value="PHT93352"/>
    <property type="gene ID" value="T459_01234"/>
</dbReference>
<dbReference type="Pfam" id="PF03101">
    <property type="entry name" value="FAR1"/>
    <property type="match status" value="1"/>
</dbReference>
<protein>
    <recommendedName>
        <fullName evidence="1">FAR1 domain-containing protein</fullName>
    </recommendedName>
</protein>
<evidence type="ECO:0000313" key="3">
    <source>
        <dbReference type="Proteomes" id="UP000222542"/>
    </source>
</evidence>
<dbReference type="EMBL" id="AYRZ02000001">
    <property type="protein sequence ID" value="PHT93352.1"/>
    <property type="molecule type" value="Genomic_DNA"/>
</dbReference>